<dbReference type="SMART" id="SM00100">
    <property type="entry name" value="cNMP"/>
    <property type="match status" value="1"/>
</dbReference>
<dbReference type="Gene3D" id="1.10.287.70">
    <property type="match status" value="1"/>
</dbReference>
<keyword evidence="4" id="KW-1185">Reference proteome</keyword>
<dbReference type="Proteomes" id="UP000008983">
    <property type="component" value="Unassembled WGS sequence"/>
</dbReference>
<keyword evidence="1" id="KW-1133">Transmembrane helix</keyword>
<feature type="transmembrane region" description="Helical" evidence="1">
    <location>
        <begin position="158"/>
        <end position="178"/>
    </location>
</feature>
<dbReference type="SUPFAM" id="SSF81324">
    <property type="entry name" value="Voltage-gated potassium channels"/>
    <property type="match status" value="1"/>
</dbReference>
<evidence type="ECO:0000259" key="2">
    <source>
        <dbReference type="PROSITE" id="PS50042"/>
    </source>
</evidence>
<dbReference type="RefSeq" id="XP_004037175.1">
    <property type="nucleotide sequence ID" value="XM_004037127.1"/>
</dbReference>
<feature type="non-terminal residue" evidence="3">
    <location>
        <position position="1"/>
    </location>
</feature>
<evidence type="ECO:0000256" key="1">
    <source>
        <dbReference type="SAM" id="Phobius"/>
    </source>
</evidence>
<dbReference type="InterPro" id="IPR018490">
    <property type="entry name" value="cNMP-bd_dom_sf"/>
</dbReference>
<evidence type="ECO:0000313" key="4">
    <source>
        <dbReference type="Proteomes" id="UP000008983"/>
    </source>
</evidence>
<dbReference type="AlphaFoldDB" id="G0QNM8"/>
<feature type="transmembrane region" description="Helical" evidence="1">
    <location>
        <begin position="133"/>
        <end position="152"/>
    </location>
</feature>
<gene>
    <name evidence="3" type="ORF">IMG5_060030</name>
</gene>
<feature type="transmembrane region" description="Helical" evidence="1">
    <location>
        <begin position="29"/>
        <end position="52"/>
    </location>
</feature>
<dbReference type="InParanoid" id="G0QNM8"/>
<dbReference type="PROSITE" id="PS50042">
    <property type="entry name" value="CNMP_BINDING_3"/>
    <property type="match status" value="1"/>
</dbReference>
<dbReference type="GO" id="GO:0042391">
    <property type="term" value="P:regulation of membrane potential"/>
    <property type="evidence" value="ECO:0007669"/>
    <property type="project" value="TreeGrafter"/>
</dbReference>
<feature type="domain" description="Cyclic nucleotide-binding" evidence="2">
    <location>
        <begin position="265"/>
        <end position="369"/>
    </location>
</feature>
<dbReference type="GO" id="GO:0005249">
    <property type="term" value="F:voltage-gated potassium channel activity"/>
    <property type="evidence" value="ECO:0007669"/>
    <property type="project" value="TreeGrafter"/>
</dbReference>
<dbReference type="GO" id="GO:0005886">
    <property type="term" value="C:plasma membrane"/>
    <property type="evidence" value="ECO:0007669"/>
    <property type="project" value="TreeGrafter"/>
</dbReference>
<dbReference type="InterPro" id="IPR050818">
    <property type="entry name" value="KCNH_animal-type"/>
</dbReference>
<dbReference type="Pfam" id="PF07885">
    <property type="entry name" value="Ion_trans_2"/>
    <property type="match status" value="1"/>
</dbReference>
<dbReference type="InterPro" id="IPR013099">
    <property type="entry name" value="K_chnl_dom"/>
</dbReference>
<keyword evidence="1" id="KW-0472">Membrane</keyword>
<dbReference type="Gene3D" id="2.60.120.10">
    <property type="entry name" value="Jelly Rolls"/>
    <property type="match status" value="1"/>
</dbReference>
<proteinExistence type="predicted"/>
<name>G0QNM8_ICHMU</name>
<dbReference type="CDD" id="cd00038">
    <property type="entry name" value="CAP_ED"/>
    <property type="match status" value="1"/>
</dbReference>
<reference evidence="3 4" key="1">
    <citation type="submission" date="2011-07" db="EMBL/GenBank/DDBJ databases">
        <authorList>
            <person name="Coyne R."/>
            <person name="Brami D."/>
            <person name="Johnson J."/>
            <person name="Hostetler J."/>
            <person name="Hannick L."/>
            <person name="Clark T."/>
            <person name="Cassidy-Hanley D."/>
            <person name="Inman J."/>
        </authorList>
    </citation>
    <scope>NUCLEOTIDE SEQUENCE [LARGE SCALE GENOMIC DNA]</scope>
    <source>
        <strain evidence="3 4">G5</strain>
    </source>
</reference>
<dbReference type="OrthoDB" id="433309at2759"/>
<dbReference type="GeneID" id="14909364"/>
<dbReference type="SUPFAM" id="SSF51206">
    <property type="entry name" value="cAMP-binding domain-like"/>
    <property type="match status" value="1"/>
</dbReference>
<dbReference type="PANTHER" id="PTHR10217">
    <property type="entry name" value="VOLTAGE AND LIGAND GATED POTASSIUM CHANNEL"/>
    <property type="match status" value="1"/>
</dbReference>
<accession>G0QNM8</accession>
<evidence type="ECO:0000313" key="3">
    <source>
        <dbReference type="EMBL" id="EGR33189.1"/>
    </source>
</evidence>
<organism evidence="3 4">
    <name type="scientific">Ichthyophthirius multifiliis</name>
    <name type="common">White spot disease agent</name>
    <name type="synonym">Ich</name>
    <dbReference type="NCBI Taxonomy" id="5932"/>
    <lineage>
        <taxon>Eukaryota</taxon>
        <taxon>Sar</taxon>
        <taxon>Alveolata</taxon>
        <taxon>Ciliophora</taxon>
        <taxon>Intramacronucleata</taxon>
        <taxon>Oligohymenophorea</taxon>
        <taxon>Hymenostomatida</taxon>
        <taxon>Ophryoglenina</taxon>
        <taxon>Ichthyophthirius</taxon>
    </lineage>
</organism>
<dbReference type="STRING" id="857967.G0QNM8"/>
<dbReference type="Pfam" id="PF00027">
    <property type="entry name" value="cNMP_binding"/>
    <property type="match status" value="1"/>
</dbReference>
<dbReference type="eggNOG" id="KOG0498">
    <property type="taxonomic scope" value="Eukaryota"/>
</dbReference>
<dbReference type="EMBL" id="GL983502">
    <property type="protein sequence ID" value="EGR33189.1"/>
    <property type="molecule type" value="Genomic_DNA"/>
</dbReference>
<protein>
    <recommendedName>
        <fullName evidence="2">Cyclic nucleotide-binding domain-containing protein</fullName>
    </recommendedName>
</protein>
<dbReference type="PANTHER" id="PTHR10217:SF435">
    <property type="entry name" value="POTASSIUM VOLTAGE-GATED CHANNEL PROTEIN EAG"/>
    <property type="match status" value="1"/>
</dbReference>
<dbReference type="OMA" id="QICLEDE"/>
<dbReference type="InterPro" id="IPR000595">
    <property type="entry name" value="cNMP-bd_dom"/>
</dbReference>
<keyword evidence="1" id="KW-0812">Transmembrane</keyword>
<dbReference type="InterPro" id="IPR014710">
    <property type="entry name" value="RmlC-like_jellyroll"/>
</dbReference>
<dbReference type="Gene3D" id="1.10.287.630">
    <property type="entry name" value="Helix hairpin bin"/>
    <property type="match status" value="1"/>
</dbReference>
<sequence length="722" mass="86270">SYYDNNGILITQKLQIIKQYIKNEFLFDIIELCLFIISYQINSVSYLSYFIISKKRKINKIITSYEKIFQLRERGLAYSQFLQLFINIILVSHYSACIFHSIAQIEQENKYIDTWLTQSHNQNTSWIQRYITCFYWSVVTMVTIGYGDIVAYTEVEKVFTIIMIFISCSVFAYSINLIGEQVKELNKEEVILKGKISRLNKYMYSRGLNLQIQEKVRRYCEYVLREETMSDDQEAIQLINSLSKSLKEQVWLDLYQRILNKKSFFKLNFSKEFLQKLSLKMKERKIGPEEYIYQQGDNMDCVFFILSGEADQVIKKDDKQQEIIVNNLKKGCSFGQLEFFSQQKRISSIRTKNSVQMAFVQFQDFKELLKEYEQDNETYNQIKDQINIYNNIKAIYLQCPSCGEYKHTVDQCYCINFYLNKDKLIIQNQKNQNQIRDANFYRQKRKFCTQKGLLQTKQQAFKFIVDKIAKQSICSSSSSDLEDENFSQNRIYQGIFAKSYRNFENLSQLDYTYAEKNNIQFNMMPQAFLKDKIFKFQNVMKLQMESQQYVQIKSNQQYSANSVQYPENFIDESKETLQEMENSEIYNRQNVKEPSIVKQILKEQVFNGLKSKSQMESSKFSRNGSFNQEDKGNIYEGIFLMEDNKFQQDLEFKDLILKKQKIIKNEENCLLEYFDKLKNFQFYFIHNNFKRILRNEMKRKQGLIKKNQMIEKIKNKNVNLQK</sequence>